<comment type="similarity">
    <text evidence="1">Belongs to the protein-tyrosine phosphatase family. Non-receptor class dual specificity subfamily.</text>
</comment>
<evidence type="ECO:0000256" key="2">
    <source>
        <dbReference type="ARBA" id="ARBA00013064"/>
    </source>
</evidence>
<evidence type="ECO:0000256" key="3">
    <source>
        <dbReference type="ARBA" id="ARBA00022801"/>
    </source>
</evidence>
<dbReference type="InterPro" id="IPR016278">
    <property type="entry name" value="DUSP12"/>
</dbReference>
<dbReference type="PROSITE" id="PS50054">
    <property type="entry name" value="TYR_PHOSPHATASE_DUAL"/>
    <property type="match status" value="1"/>
</dbReference>
<feature type="domain" description="Tyrosine specific protein phosphatases" evidence="8">
    <location>
        <begin position="80"/>
        <end position="133"/>
    </location>
</feature>
<evidence type="ECO:0000256" key="5">
    <source>
        <dbReference type="PIRSR" id="PIRSR000941-50"/>
    </source>
</evidence>
<dbReference type="EMBL" id="GG663739">
    <property type="protein sequence ID" value="EEH56814.1"/>
    <property type="molecule type" value="Genomic_DNA"/>
</dbReference>
<dbReference type="GeneID" id="9684147"/>
<evidence type="ECO:0000259" key="7">
    <source>
        <dbReference type="PROSITE" id="PS50054"/>
    </source>
</evidence>
<keyword evidence="10" id="KW-1185">Reference proteome</keyword>
<gene>
    <name evidence="9" type="ORF">MICPUCDRAFT_57757</name>
</gene>
<dbReference type="InterPro" id="IPR000387">
    <property type="entry name" value="Tyr_Pase_dom"/>
</dbReference>
<organism evidence="10">
    <name type="scientific">Micromonas pusilla (strain CCMP1545)</name>
    <name type="common">Picoplanktonic green alga</name>
    <dbReference type="NCBI Taxonomy" id="564608"/>
    <lineage>
        <taxon>Eukaryota</taxon>
        <taxon>Viridiplantae</taxon>
        <taxon>Chlorophyta</taxon>
        <taxon>Mamiellophyceae</taxon>
        <taxon>Mamiellales</taxon>
        <taxon>Mamiellaceae</taxon>
        <taxon>Micromonas</taxon>
    </lineage>
</organism>
<protein>
    <recommendedName>
        <fullName evidence="2">protein-tyrosine-phosphatase</fullName>
        <ecNumber evidence="2">3.1.3.48</ecNumber>
    </recommendedName>
</protein>
<evidence type="ECO:0000313" key="9">
    <source>
        <dbReference type="EMBL" id="EEH56814.1"/>
    </source>
</evidence>
<proteinExistence type="inferred from homology"/>
<dbReference type="InterPro" id="IPR029021">
    <property type="entry name" value="Prot-tyrosine_phosphatase-like"/>
</dbReference>
<dbReference type="SUPFAM" id="SSF52799">
    <property type="entry name" value="(Phosphotyrosine protein) phosphatases II"/>
    <property type="match status" value="1"/>
</dbReference>
<keyword evidence="3" id="KW-0378">Hydrolase</keyword>
<dbReference type="Proteomes" id="UP000001876">
    <property type="component" value="Unassembled WGS sequence"/>
</dbReference>
<feature type="active site" description="Phosphocysteine intermediate" evidence="5">
    <location>
        <position position="100"/>
    </location>
</feature>
<evidence type="ECO:0000256" key="1">
    <source>
        <dbReference type="ARBA" id="ARBA00008601"/>
    </source>
</evidence>
<evidence type="ECO:0000256" key="4">
    <source>
        <dbReference type="ARBA" id="ARBA00022912"/>
    </source>
</evidence>
<dbReference type="SMART" id="SM00195">
    <property type="entry name" value="DSPc"/>
    <property type="match status" value="1"/>
</dbReference>
<dbReference type="PANTHER" id="PTHR45848">
    <property type="entry name" value="DUAL SPECIFICITY PROTEIN PHOSPHATASE 12 FAMILY MEMBER"/>
    <property type="match status" value="1"/>
</dbReference>
<dbReference type="InterPro" id="IPR000340">
    <property type="entry name" value="Dual-sp_phosphatase_cat-dom"/>
</dbReference>
<dbReference type="OrthoDB" id="2017893at2759"/>
<feature type="region of interest" description="Disordered" evidence="6">
    <location>
        <begin position="242"/>
        <end position="276"/>
    </location>
</feature>
<evidence type="ECO:0000256" key="6">
    <source>
        <dbReference type="SAM" id="MobiDB-lite"/>
    </source>
</evidence>
<dbReference type="PANTHER" id="PTHR45848:SF4">
    <property type="entry name" value="DUAL SPECIFICITY PROTEIN PHOSPHATASE 12"/>
    <property type="match status" value="1"/>
</dbReference>
<dbReference type="InterPro" id="IPR016130">
    <property type="entry name" value="Tyr_Pase_AS"/>
</dbReference>
<dbReference type="CDD" id="cd14498">
    <property type="entry name" value="DSP"/>
    <property type="match status" value="1"/>
</dbReference>
<dbReference type="PIRSF" id="PIRSF000941">
    <property type="entry name" value="DUSP12"/>
    <property type="match status" value="1"/>
</dbReference>
<dbReference type="eggNOG" id="KOG1716">
    <property type="taxonomic scope" value="Eukaryota"/>
</dbReference>
<dbReference type="InterPro" id="IPR020422">
    <property type="entry name" value="TYR_PHOSPHATASE_DUAL_dom"/>
</dbReference>
<dbReference type="KEGG" id="mpp:MICPUCDRAFT_57757"/>
<dbReference type="STRING" id="564608.C1MSN7"/>
<dbReference type="AlphaFoldDB" id="C1MSN7"/>
<dbReference type="Gene3D" id="3.90.190.10">
    <property type="entry name" value="Protein tyrosine phosphatase superfamily"/>
    <property type="match status" value="1"/>
</dbReference>
<dbReference type="OMA" id="LYWNNFA"/>
<sequence>MAPPDVTEVEPRLFIGAEDAVEAAVADAALGVTHLVSFGYPPPSFPWDDDDADADADAVVRTLKVELEDDDDGDLLSQLPDVLAFISDGLRGGGAVLVHCHAGVSRSAAALVAHLMRARDLDPDAALALLRAKHARASPNDGFIAQLELWNAMDRKLSASSEAYRLYSLAKTARRREHDGYVAATDVRPDPGAAAEGPPGVAAAPFSGVAATTLVGPKDGGGAEAGAMIRCRRCRRLLARGTNRTPHAPGEGVDAFSWRKRRRGGGGGGGAGMLGASASASAAPSPSCQNIFLEPLAWMRGVEDASVVEKKLCCPKCETKVGHFNWSGSRCSCGAWVTPSFYVQSGKVDVMPYAT</sequence>
<dbReference type="GO" id="GO:0008138">
    <property type="term" value="F:protein tyrosine/serine/threonine phosphatase activity"/>
    <property type="evidence" value="ECO:0007669"/>
    <property type="project" value="InterPro"/>
</dbReference>
<dbReference type="RefSeq" id="XP_003058359.1">
    <property type="nucleotide sequence ID" value="XM_003058313.1"/>
</dbReference>
<feature type="domain" description="Tyrosine-protein phosphatase" evidence="7">
    <location>
        <begin position="5"/>
        <end position="156"/>
    </location>
</feature>
<name>C1MSN7_MICPC</name>
<dbReference type="PROSITE" id="PS00383">
    <property type="entry name" value="TYR_PHOSPHATASE_1"/>
    <property type="match status" value="1"/>
</dbReference>
<keyword evidence="4" id="KW-0904">Protein phosphatase</keyword>
<dbReference type="Pfam" id="PF00782">
    <property type="entry name" value="DSPc"/>
    <property type="match status" value="1"/>
</dbReference>
<reference evidence="9 10" key="1">
    <citation type="journal article" date="2009" name="Science">
        <title>Green evolution and dynamic adaptations revealed by genomes of the marine picoeukaryotes Micromonas.</title>
        <authorList>
            <person name="Worden A.Z."/>
            <person name="Lee J.H."/>
            <person name="Mock T."/>
            <person name="Rouze P."/>
            <person name="Simmons M.P."/>
            <person name="Aerts A.L."/>
            <person name="Allen A.E."/>
            <person name="Cuvelier M.L."/>
            <person name="Derelle E."/>
            <person name="Everett M.V."/>
            <person name="Foulon E."/>
            <person name="Grimwood J."/>
            <person name="Gundlach H."/>
            <person name="Henrissat B."/>
            <person name="Napoli C."/>
            <person name="McDonald S.M."/>
            <person name="Parker M.S."/>
            <person name="Rombauts S."/>
            <person name="Salamov A."/>
            <person name="Von Dassow P."/>
            <person name="Badger J.H."/>
            <person name="Coutinho P.M."/>
            <person name="Demir E."/>
            <person name="Dubchak I."/>
            <person name="Gentemann C."/>
            <person name="Eikrem W."/>
            <person name="Gready J.E."/>
            <person name="John U."/>
            <person name="Lanier W."/>
            <person name="Lindquist E.A."/>
            <person name="Lucas S."/>
            <person name="Mayer K.F."/>
            <person name="Moreau H."/>
            <person name="Not F."/>
            <person name="Otillar R."/>
            <person name="Panaud O."/>
            <person name="Pangilinan J."/>
            <person name="Paulsen I."/>
            <person name="Piegu B."/>
            <person name="Poliakov A."/>
            <person name="Robbens S."/>
            <person name="Schmutz J."/>
            <person name="Toulza E."/>
            <person name="Wyss T."/>
            <person name="Zelensky A."/>
            <person name="Zhou K."/>
            <person name="Armbrust E.V."/>
            <person name="Bhattacharya D."/>
            <person name="Goodenough U.W."/>
            <person name="Van de Peer Y."/>
            <person name="Grigoriev I.V."/>
        </authorList>
    </citation>
    <scope>NUCLEOTIDE SEQUENCE [LARGE SCALE GENOMIC DNA]</scope>
    <source>
        <strain evidence="9 10">CCMP1545</strain>
    </source>
</reference>
<evidence type="ECO:0000259" key="8">
    <source>
        <dbReference type="PROSITE" id="PS50056"/>
    </source>
</evidence>
<dbReference type="PROSITE" id="PS50056">
    <property type="entry name" value="TYR_PHOSPHATASE_2"/>
    <property type="match status" value="1"/>
</dbReference>
<dbReference type="EC" id="3.1.3.48" evidence="2"/>
<evidence type="ECO:0000313" key="10">
    <source>
        <dbReference type="Proteomes" id="UP000001876"/>
    </source>
</evidence>
<dbReference type="GO" id="GO:0004725">
    <property type="term" value="F:protein tyrosine phosphatase activity"/>
    <property type="evidence" value="ECO:0007669"/>
    <property type="project" value="UniProtKB-EC"/>
</dbReference>
<accession>C1MSN7</accession>